<dbReference type="HOGENOM" id="CLU_1704233_0_0_1"/>
<evidence type="ECO:0000313" key="3">
    <source>
        <dbReference type="Proteomes" id="UP000012174"/>
    </source>
</evidence>
<organism evidence="2 3">
    <name type="scientific">Eutypa lata (strain UCR-EL1)</name>
    <name type="common">Grapevine dieback disease fungus</name>
    <name type="synonym">Eutypa armeniacae</name>
    <dbReference type="NCBI Taxonomy" id="1287681"/>
    <lineage>
        <taxon>Eukaryota</taxon>
        <taxon>Fungi</taxon>
        <taxon>Dikarya</taxon>
        <taxon>Ascomycota</taxon>
        <taxon>Pezizomycotina</taxon>
        <taxon>Sordariomycetes</taxon>
        <taxon>Xylariomycetidae</taxon>
        <taxon>Xylariales</taxon>
        <taxon>Diatrypaceae</taxon>
        <taxon>Eutypa</taxon>
    </lineage>
</organism>
<dbReference type="KEGG" id="ela:UCREL1_555"/>
<reference evidence="3" key="1">
    <citation type="journal article" date="2013" name="Genome Announc.">
        <title>Draft genome sequence of the grapevine dieback fungus Eutypa lata UCR-EL1.</title>
        <authorList>
            <person name="Blanco-Ulate B."/>
            <person name="Rolshausen P.E."/>
            <person name="Cantu D."/>
        </authorList>
    </citation>
    <scope>NUCLEOTIDE SEQUENCE [LARGE SCALE GENOMIC DNA]</scope>
    <source>
        <strain evidence="3">UCR-EL1</strain>
    </source>
</reference>
<feature type="compositionally biased region" description="Basic and acidic residues" evidence="1">
    <location>
        <begin position="30"/>
        <end position="57"/>
    </location>
</feature>
<sequence length="154" mass="17272">MDNEQNKASRHPTHPSKFWTGQPSLSSNNETKHNGSDLVDKLRNVHLSDKEGEKDASEENSENTANMTGISSDTSDDIAIDRDILSEISKRIESLLGAIHALGTCQQRGQMWNAVHKEMDDEVQKLIGYVETMQGILEADLEEIEKLRHQNSTE</sequence>
<name>M7T648_EUTLA</name>
<evidence type="ECO:0000256" key="1">
    <source>
        <dbReference type="SAM" id="MobiDB-lite"/>
    </source>
</evidence>
<accession>M7T648</accession>
<feature type="region of interest" description="Disordered" evidence="1">
    <location>
        <begin position="1"/>
        <end position="76"/>
    </location>
</feature>
<keyword evidence="3" id="KW-1185">Reference proteome</keyword>
<proteinExistence type="predicted"/>
<dbReference type="Proteomes" id="UP000012174">
    <property type="component" value="Unassembled WGS sequence"/>
</dbReference>
<protein>
    <submittedName>
        <fullName evidence="2">Uncharacterized protein</fullName>
    </submittedName>
</protein>
<dbReference type="AlphaFoldDB" id="M7T648"/>
<dbReference type="EMBL" id="KB705466">
    <property type="protein sequence ID" value="EMR72373.1"/>
    <property type="molecule type" value="Genomic_DNA"/>
</dbReference>
<feature type="compositionally biased region" description="Polar residues" evidence="1">
    <location>
        <begin position="19"/>
        <end position="29"/>
    </location>
</feature>
<evidence type="ECO:0000313" key="2">
    <source>
        <dbReference type="EMBL" id="EMR72373.1"/>
    </source>
</evidence>
<gene>
    <name evidence="2" type="ORF">UCREL1_555</name>
</gene>